<keyword evidence="3" id="KW-1185">Reference proteome</keyword>
<dbReference type="Proteomes" id="UP000785679">
    <property type="component" value="Unassembled WGS sequence"/>
</dbReference>
<accession>A0A8J8P5S0</accession>
<protein>
    <submittedName>
        <fullName evidence="2">Uncharacterized protein</fullName>
    </submittedName>
</protein>
<reference evidence="2" key="1">
    <citation type="submission" date="2019-06" db="EMBL/GenBank/DDBJ databases">
        <authorList>
            <person name="Zheng W."/>
        </authorList>
    </citation>
    <scope>NUCLEOTIDE SEQUENCE</scope>
    <source>
        <strain evidence="2">QDHG01</strain>
    </source>
</reference>
<gene>
    <name evidence="2" type="ORF">FGO68_gene1606</name>
</gene>
<evidence type="ECO:0000256" key="1">
    <source>
        <dbReference type="SAM" id="MobiDB-lite"/>
    </source>
</evidence>
<feature type="region of interest" description="Disordered" evidence="1">
    <location>
        <begin position="173"/>
        <end position="200"/>
    </location>
</feature>
<proteinExistence type="predicted"/>
<evidence type="ECO:0000313" key="2">
    <source>
        <dbReference type="EMBL" id="TNV86409.1"/>
    </source>
</evidence>
<organism evidence="2 3">
    <name type="scientific">Halteria grandinella</name>
    <dbReference type="NCBI Taxonomy" id="5974"/>
    <lineage>
        <taxon>Eukaryota</taxon>
        <taxon>Sar</taxon>
        <taxon>Alveolata</taxon>
        <taxon>Ciliophora</taxon>
        <taxon>Intramacronucleata</taxon>
        <taxon>Spirotrichea</taxon>
        <taxon>Stichotrichia</taxon>
        <taxon>Sporadotrichida</taxon>
        <taxon>Halteriidae</taxon>
        <taxon>Halteria</taxon>
    </lineage>
</organism>
<comment type="caution">
    <text evidence="2">The sequence shown here is derived from an EMBL/GenBank/DDBJ whole genome shotgun (WGS) entry which is preliminary data.</text>
</comment>
<sequence length="265" mass="30338">MRTQNYRQGYSARRTIVKQRITHFRRTNRYQYLTIETTLIPSISGLYQDKSFSLLRMTLKDIRLNISTTIIVAERMQLTVNPIEPFTIMESEQAATLMTLEINRGQNCQIMNLIVPPQSTLVLRNQCAMLALNFINYANPYMLLDDLRKLTNPVEISKTTCIIKKTLEEPKLNRSNLDPNPFSSTNTFKGESESSSSSESVLVRSGASHLSVMRQSMQMNWMINDYIGEVMPGIAIEIIERDMMKVMSFIMPHISSIANPLNNSQ</sequence>
<name>A0A8J8P5S0_HALGN</name>
<dbReference type="EMBL" id="RRYP01001103">
    <property type="protein sequence ID" value="TNV86409.1"/>
    <property type="molecule type" value="Genomic_DNA"/>
</dbReference>
<evidence type="ECO:0000313" key="3">
    <source>
        <dbReference type="Proteomes" id="UP000785679"/>
    </source>
</evidence>
<dbReference type="AlphaFoldDB" id="A0A8J8P5S0"/>
<feature type="compositionally biased region" description="Polar residues" evidence="1">
    <location>
        <begin position="173"/>
        <end position="189"/>
    </location>
</feature>